<comment type="function">
    <text evidence="2">Pyridoxal 5'-phosphate (PLP)-binding protein, which is involved in PLP homeostasis.</text>
</comment>
<keyword evidence="6" id="KW-1185">Reference proteome</keyword>
<sequence length="246" mass="25525">MSGPSEPGDRAREDELSEGLATVRDRIDAAVGAAGRPPGSVGLVVVTKYFPAGDVRILAGLGVRDVGENRHQEASEKADLCRDLDLRWHFVGGLQSNKAAAVGAYADVVESVDRPKLLAGLSRGRAERDPDGALGPLDCLVQVSLDPPGAEHRAGCDPAVLDELCERLAGTEHLRLAGLMAVAPLGEDPAPAFERLAGYASRVRARHPGADVLSAGMSGDLEQAVAAGATHVRVGSAVLGARPRVQ</sequence>
<accession>A0ABU3PV21</accession>
<dbReference type="Gene3D" id="3.20.20.10">
    <property type="entry name" value="Alanine racemase"/>
    <property type="match status" value="1"/>
</dbReference>
<dbReference type="PROSITE" id="PS01211">
    <property type="entry name" value="UPF0001"/>
    <property type="match status" value="1"/>
</dbReference>
<protein>
    <recommendedName>
        <fullName evidence="2">Pyridoxal phosphate homeostasis protein</fullName>
        <shortName evidence="2">PLP homeostasis protein</shortName>
    </recommendedName>
</protein>
<evidence type="ECO:0000313" key="5">
    <source>
        <dbReference type="EMBL" id="MDT9592731.1"/>
    </source>
</evidence>
<keyword evidence="1 2" id="KW-0663">Pyridoxal phosphate</keyword>
<dbReference type="HAMAP" id="MF_02087">
    <property type="entry name" value="PLP_homeostasis"/>
    <property type="match status" value="1"/>
</dbReference>
<gene>
    <name evidence="5" type="ORF">RDV89_06615</name>
</gene>
<dbReference type="PANTHER" id="PTHR10146">
    <property type="entry name" value="PROLINE SYNTHETASE CO-TRANSCRIBED BACTERIAL HOMOLOG PROTEIN"/>
    <property type="match status" value="1"/>
</dbReference>
<dbReference type="Proteomes" id="UP001268542">
    <property type="component" value="Unassembled WGS sequence"/>
</dbReference>
<evidence type="ECO:0000256" key="2">
    <source>
        <dbReference type="HAMAP-Rule" id="MF_02087"/>
    </source>
</evidence>
<dbReference type="InterPro" id="IPR001608">
    <property type="entry name" value="Ala_racemase_N"/>
</dbReference>
<dbReference type="PIRSF" id="PIRSF004848">
    <property type="entry name" value="YBL036c_PLPDEIII"/>
    <property type="match status" value="1"/>
</dbReference>
<feature type="domain" description="Alanine racemase N-terminal" evidence="4">
    <location>
        <begin position="44"/>
        <end position="243"/>
    </location>
</feature>
<dbReference type="PANTHER" id="PTHR10146:SF14">
    <property type="entry name" value="PYRIDOXAL PHOSPHATE HOMEOSTASIS PROTEIN"/>
    <property type="match status" value="1"/>
</dbReference>
<dbReference type="InterPro" id="IPR011078">
    <property type="entry name" value="PyrdxlP_homeostasis"/>
</dbReference>
<reference evidence="5 6" key="1">
    <citation type="submission" date="2023-08" db="EMBL/GenBank/DDBJ databases">
        <title>Nocardioides seae sp. nov., a bacterium isolated from a soil.</title>
        <authorList>
            <person name="Wang X."/>
        </authorList>
    </citation>
    <scope>NUCLEOTIDE SEQUENCE [LARGE SCALE GENOMIC DNA]</scope>
    <source>
        <strain evidence="5 6">YZH12</strain>
    </source>
</reference>
<comment type="caution">
    <text evidence="5">The sequence shown here is derived from an EMBL/GenBank/DDBJ whole genome shotgun (WGS) entry which is preliminary data.</text>
</comment>
<name>A0ABU3PV21_9ACTN</name>
<evidence type="ECO:0000259" key="4">
    <source>
        <dbReference type="Pfam" id="PF01168"/>
    </source>
</evidence>
<comment type="similarity">
    <text evidence="2 3">Belongs to the pyridoxal phosphate-binding protein YggS/PROSC family.</text>
</comment>
<dbReference type="RefSeq" id="WP_315732153.1">
    <property type="nucleotide sequence ID" value="NZ_JAVYII010000002.1"/>
</dbReference>
<dbReference type="NCBIfam" id="TIGR00044">
    <property type="entry name" value="YggS family pyridoxal phosphate-dependent enzyme"/>
    <property type="match status" value="1"/>
</dbReference>
<dbReference type="InterPro" id="IPR029066">
    <property type="entry name" value="PLP-binding_barrel"/>
</dbReference>
<dbReference type="CDD" id="cd00635">
    <property type="entry name" value="PLPDE_III_YBL036c_like"/>
    <property type="match status" value="1"/>
</dbReference>
<dbReference type="SUPFAM" id="SSF51419">
    <property type="entry name" value="PLP-binding barrel"/>
    <property type="match status" value="1"/>
</dbReference>
<dbReference type="Pfam" id="PF01168">
    <property type="entry name" value="Ala_racemase_N"/>
    <property type="match status" value="1"/>
</dbReference>
<evidence type="ECO:0000256" key="1">
    <source>
        <dbReference type="ARBA" id="ARBA00022898"/>
    </source>
</evidence>
<dbReference type="EMBL" id="JAVYII010000002">
    <property type="protein sequence ID" value="MDT9592731.1"/>
    <property type="molecule type" value="Genomic_DNA"/>
</dbReference>
<evidence type="ECO:0000313" key="6">
    <source>
        <dbReference type="Proteomes" id="UP001268542"/>
    </source>
</evidence>
<feature type="modified residue" description="N6-(pyridoxal phosphate)lysine" evidence="2">
    <location>
        <position position="48"/>
    </location>
</feature>
<proteinExistence type="inferred from homology"/>
<evidence type="ECO:0000256" key="3">
    <source>
        <dbReference type="RuleBase" id="RU004514"/>
    </source>
</evidence>
<organism evidence="5 6">
    <name type="scientific">Nocardioides imazamoxiresistens</name>
    <dbReference type="NCBI Taxonomy" id="3231893"/>
    <lineage>
        <taxon>Bacteria</taxon>
        <taxon>Bacillati</taxon>
        <taxon>Actinomycetota</taxon>
        <taxon>Actinomycetes</taxon>
        <taxon>Propionibacteriales</taxon>
        <taxon>Nocardioidaceae</taxon>
        <taxon>Nocardioides</taxon>
    </lineage>
</organism>